<gene>
    <name evidence="3" type="ORF">ACFQS9_24925</name>
</gene>
<dbReference type="Proteomes" id="UP001596484">
    <property type="component" value="Unassembled WGS sequence"/>
</dbReference>
<reference evidence="4" key="1">
    <citation type="journal article" date="2019" name="Int. J. Syst. Evol. Microbiol.">
        <title>The Global Catalogue of Microorganisms (GCM) 10K type strain sequencing project: providing services to taxonomists for standard genome sequencing and annotation.</title>
        <authorList>
            <consortium name="The Broad Institute Genomics Platform"/>
            <consortium name="The Broad Institute Genome Sequencing Center for Infectious Disease"/>
            <person name="Wu L."/>
            <person name="Ma J."/>
        </authorList>
    </citation>
    <scope>NUCLEOTIDE SEQUENCE [LARGE SCALE GENOMIC DNA]</scope>
    <source>
        <strain evidence="4">ICMP 19430</strain>
    </source>
</reference>
<accession>A0ABW2S5C6</accession>
<dbReference type="InterPro" id="IPR009100">
    <property type="entry name" value="AcylCoA_DH/oxidase_NM_dom_sf"/>
</dbReference>
<dbReference type="Gene3D" id="1.10.540.10">
    <property type="entry name" value="Acyl-CoA dehydrogenase/oxidase, N-terminal domain"/>
    <property type="match status" value="1"/>
</dbReference>
<feature type="domain" description="Acyl-CoA dehydrogenase C-terminal" evidence="2">
    <location>
        <begin position="250"/>
        <end position="369"/>
    </location>
</feature>
<sequence>MTMVVKEIDRSSDLATLHETLVERARALAPQIRERAAKTEAMRAVPRESIAEIVAAGLGGRILAPRRFGGDELSLDTMYEVSLELGRACASTAWCAALLPHDAHMVGFFPQAAQEAVWADGPDACIAASLAPAATVQKVDGGYRLTGRHGFASGVDHASWVIVSGLIKDGGRPANHHFLVKPGDYTIDDDWYAAGMRGTGSKTIVVDDVFVPDGFVLAAAALVAGDAPGAEVNQGALYRQPLALHAGLTFLGPMMGTALDAFDHFVDWARGRAQTAGSEIVQEAVARTAADLDLAQLAVWRILTAARTSGTFELADRAEILRDYNRVAELLVESVDRLFALSGTSGFKETSPMQQKWRDIHMMASHVSFTRANFQHYGRMVLGLERDPKLVVF</sequence>
<dbReference type="InterPro" id="IPR013107">
    <property type="entry name" value="Acyl-CoA_DH_C"/>
</dbReference>
<evidence type="ECO:0000256" key="1">
    <source>
        <dbReference type="ARBA" id="ARBA00023002"/>
    </source>
</evidence>
<evidence type="ECO:0000313" key="4">
    <source>
        <dbReference type="Proteomes" id="UP001596484"/>
    </source>
</evidence>
<organism evidence="3 4">
    <name type="scientific">Rhodococcus daqingensis</name>
    <dbReference type="NCBI Taxonomy" id="2479363"/>
    <lineage>
        <taxon>Bacteria</taxon>
        <taxon>Bacillati</taxon>
        <taxon>Actinomycetota</taxon>
        <taxon>Actinomycetes</taxon>
        <taxon>Mycobacteriales</taxon>
        <taxon>Nocardiaceae</taxon>
        <taxon>Rhodococcus</taxon>
    </lineage>
</organism>
<dbReference type="InterPro" id="IPR050741">
    <property type="entry name" value="Acyl-CoA_dehydrogenase"/>
</dbReference>
<dbReference type="InterPro" id="IPR046373">
    <property type="entry name" value="Acyl-CoA_Oxase/DH_mid-dom_sf"/>
</dbReference>
<evidence type="ECO:0000259" key="2">
    <source>
        <dbReference type="Pfam" id="PF08028"/>
    </source>
</evidence>
<dbReference type="SUPFAM" id="SSF56645">
    <property type="entry name" value="Acyl-CoA dehydrogenase NM domain-like"/>
    <property type="match status" value="1"/>
</dbReference>
<dbReference type="Gene3D" id="1.20.140.10">
    <property type="entry name" value="Butyryl-CoA Dehydrogenase, subunit A, domain 3"/>
    <property type="match status" value="1"/>
</dbReference>
<proteinExistence type="predicted"/>
<dbReference type="Pfam" id="PF08028">
    <property type="entry name" value="Acyl-CoA_dh_2"/>
    <property type="match status" value="1"/>
</dbReference>
<dbReference type="InterPro" id="IPR036250">
    <property type="entry name" value="AcylCo_DH-like_C"/>
</dbReference>
<dbReference type="PANTHER" id="PTHR48083:SF19">
    <property type="entry name" value="FLAVIN-DEPENDENT MONOOXYGENASE, OXYGENASE SUBUNIT HSAA"/>
    <property type="match status" value="1"/>
</dbReference>
<dbReference type="EMBL" id="JBHTCS010000030">
    <property type="protein sequence ID" value="MFC7451142.1"/>
    <property type="molecule type" value="Genomic_DNA"/>
</dbReference>
<comment type="caution">
    <text evidence="3">The sequence shown here is derived from an EMBL/GenBank/DDBJ whole genome shotgun (WGS) entry which is preliminary data.</text>
</comment>
<name>A0ABW2S5C6_9NOCA</name>
<keyword evidence="4" id="KW-1185">Reference proteome</keyword>
<dbReference type="RefSeq" id="WP_378409234.1">
    <property type="nucleotide sequence ID" value="NZ_JBHTCS010000030.1"/>
</dbReference>
<dbReference type="PANTHER" id="PTHR48083">
    <property type="entry name" value="MEDIUM-CHAIN SPECIFIC ACYL-COA DEHYDROGENASE, MITOCHONDRIAL-RELATED"/>
    <property type="match status" value="1"/>
</dbReference>
<dbReference type="InterPro" id="IPR037069">
    <property type="entry name" value="AcylCoA_DH/ox_N_sf"/>
</dbReference>
<dbReference type="PIRSF" id="PIRSF016578">
    <property type="entry name" value="HsaA"/>
    <property type="match status" value="1"/>
</dbReference>
<dbReference type="SUPFAM" id="SSF47203">
    <property type="entry name" value="Acyl-CoA dehydrogenase C-terminal domain-like"/>
    <property type="match status" value="1"/>
</dbReference>
<dbReference type="Gene3D" id="2.40.110.10">
    <property type="entry name" value="Butyryl-CoA Dehydrogenase, subunit A, domain 2"/>
    <property type="match status" value="1"/>
</dbReference>
<evidence type="ECO:0000313" key="3">
    <source>
        <dbReference type="EMBL" id="MFC7451142.1"/>
    </source>
</evidence>
<keyword evidence="1" id="KW-0560">Oxidoreductase</keyword>
<protein>
    <submittedName>
        <fullName evidence="3">Acyl-CoA dehydrogenase family protein</fullName>
    </submittedName>
</protein>